<dbReference type="InterPro" id="IPR002123">
    <property type="entry name" value="Plipid/glycerol_acylTrfase"/>
</dbReference>
<gene>
    <name evidence="15" type="ORF">DCAR_015924</name>
</gene>
<dbReference type="PANTHER" id="PTHR23063:SF52">
    <property type="entry name" value="LYSOPHOSPHATIDYLCHOLINE ACYLTRANSFERASE"/>
    <property type="match status" value="1"/>
</dbReference>
<name>A0A165A0G6_DAUCS</name>
<evidence type="ECO:0000259" key="14">
    <source>
        <dbReference type="PROSITE" id="PS50222"/>
    </source>
</evidence>
<evidence type="ECO:0000256" key="7">
    <source>
        <dbReference type="ARBA" id="ARBA00022837"/>
    </source>
</evidence>
<dbReference type="Pfam" id="PF01553">
    <property type="entry name" value="Acyltransferase"/>
    <property type="match status" value="1"/>
</dbReference>
<keyword evidence="13" id="KW-0012">Acyltransferase</keyword>
<comment type="subcellular location">
    <subcellularLocation>
        <location evidence="1">Membrane</location>
    </subcellularLocation>
</comment>
<dbReference type="STRING" id="79200.A0A165A0G6"/>
<protein>
    <recommendedName>
        <fullName evidence="14">EF-hand domain-containing protein</fullName>
    </recommendedName>
</protein>
<proteinExistence type="inferred from homology"/>
<evidence type="ECO:0000256" key="1">
    <source>
        <dbReference type="ARBA" id="ARBA00004370"/>
    </source>
</evidence>
<dbReference type="InterPro" id="IPR018247">
    <property type="entry name" value="EF_Hand_1_Ca_BS"/>
</dbReference>
<sequence>MHVCAAMSSSYYQSMENKDLSTPFLPSQSHSKYDNDEPQFIITVHDPEAQKVPNGLNFKNLDDPFEFLGSKGYEMLDSTTVDPFRNGTYSIEGVYEWLKIGICLPIALVRMVLFGVCLSVGYVATKIALLGWKDKENPLPRWRCRIMWVTRFATRGILFAFGYHWIKRRGKPAPRDTAPVVVSNHVSYVDPIFFFYEIFPTIVASDSHDSMPVVGTIIRAMQVIYVNRFSPSSRKHAISEIKRKASSNRFPRVLLFPEGTTTNGRSLISFQLGAFIPGYAIQPVVVRYPHVHFDQSWGNISLARLMFRMFTQFHNFMEVEYLPVVMPLVGQKENAVQFCKRTSHAMCVALNVVQTSHSFGDVMLLAKANESKQVNPSLYMVEMEKVAKTYHISSSEAVEFLDKFLSMKPDLSGHVGVCNFLRILRLKRCYFSEKVFGFIDMKKTGRITFKEFLLGSAHVLKHPLFRRACELAFTECDISGNHNISEQEFGCSIIMAMQNLKEDEIHELFILFDFNSDGRICRDDFMACLRQNPLLISLFAPRLLQLDLSSKVCERTTESMGP</sequence>
<dbReference type="GO" id="GO:0016020">
    <property type="term" value="C:membrane"/>
    <property type="evidence" value="ECO:0007669"/>
    <property type="project" value="UniProtKB-SubCell"/>
</dbReference>
<dbReference type="InterPro" id="IPR045252">
    <property type="entry name" value="LPCAT1-like"/>
</dbReference>
<evidence type="ECO:0000256" key="8">
    <source>
        <dbReference type="ARBA" id="ARBA00022989"/>
    </source>
</evidence>
<dbReference type="Pfam" id="PF13833">
    <property type="entry name" value="EF-hand_8"/>
    <property type="match status" value="1"/>
</dbReference>
<evidence type="ECO:0000256" key="2">
    <source>
        <dbReference type="ARBA" id="ARBA00005074"/>
    </source>
</evidence>
<keyword evidence="10" id="KW-0472">Membrane</keyword>
<evidence type="ECO:0000256" key="10">
    <source>
        <dbReference type="ARBA" id="ARBA00023136"/>
    </source>
</evidence>
<dbReference type="GO" id="GO:0071618">
    <property type="term" value="F:lysophosphatidylethanolamine acyltransferase activity"/>
    <property type="evidence" value="ECO:0007669"/>
    <property type="project" value="TreeGrafter"/>
</dbReference>
<dbReference type="Gramene" id="KZM96714">
    <property type="protein sequence ID" value="KZM96714"/>
    <property type="gene ID" value="DCAR_015924"/>
</dbReference>
<evidence type="ECO:0000256" key="3">
    <source>
        <dbReference type="ARBA" id="ARBA00008655"/>
    </source>
</evidence>
<dbReference type="OMA" id="MELEFMP"/>
<dbReference type="GO" id="GO:0008374">
    <property type="term" value="F:O-acyltransferase activity"/>
    <property type="evidence" value="ECO:0007669"/>
    <property type="project" value="InterPro"/>
</dbReference>
<accession>A0A165A0G6</accession>
<keyword evidence="12" id="KW-1208">Phospholipid metabolism</keyword>
<feature type="domain" description="EF-hand" evidence="14">
    <location>
        <begin position="500"/>
        <end position="535"/>
    </location>
</feature>
<reference evidence="15" key="1">
    <citation type="journal article" date="2016" name="Nat. Genet.">
        <title>A high-quality carrot genome assembly provides new insights into carotenoid accumulation and asterid genome evolution.</title>
        <authorList>
            <person name="Iorizzo M."/>
            <person name="Ellison S."/>
            <person name="Senalik D."/>
            <person name="Zeng P."/>
            <person name="Satapoomin P."/>
            <person name="Huang J."/>
            <person name="Bowman M."/>
            <person name="Iovene M."/>
            <person name="Sanseverino W."/>
            <person name="Cavagnaro P."/>
            <person name="Yildiz M."/>
            <person name="Macko-Podgorni A."/>
            <person name="Moranska E."/>
            <person name="Grzebelus E."/>
            <person name="Grzebelus D."/>
            <person name="Ashrafi H."/>
            <person name="Zheng Z."/>
            <person name="Cheng S."/>
            <person name="Spooner D."/>
            <person name="Van Deynze A."/>
            <person name="Simon P."/>
        </authorList>
    </citation>
    <scope>NUCLEOTIDE SEQUENCE [LARGE SCALE GENOMIC DNA]</scope>
    <source>
        <tissue evidence="15">Leaf</tissue>
    </source>
</reference>
<dbReference type="AlphaFoldDB" id="A0A165A0G6"/>
<evidence type="ECO:0000256" key="11">
    <source>
        <dbReference type="ARBA" id="ARBA00023209"/>
    </source>
</evidence>
<evidence type="ECO:0000256" key="5">
    <source>
        <dbReference type="ARBA" id="ARBA00022679"/>
    </source>
</evidence>
<organism evidence="15">
    <name type="scientific">Daucus carota subsp. sativus</name>
    <name type="common">Carrot</name>
    <dbReference type="NCBI Taxonomy" id="79200"/>
    <lineage>
        <taxon>Eukaryota</taxon>
        <taxon>Viridiplantae</taxon>
        <taxon>Streptophyta</taxon>
        <taxon>Embryophyta</taxon>
        <taxon>Tracheophyta</taxon>
        <taxon>Spermatophyta</taxon>
        <taxon>Magnoliopsida</taxon>
        <taxon>eudicotyledons</taxon>
        <taxon>Gunneridae</taxon>
        <taxon>Pentapetalae</taxon>
        <taxon>asterids</taxon>
        <taxon>campanulids</taxon>
        <taxon>Apiales</taxon>
        <taxon>Apiaceae</taxon>
        <taxon>Apioideae</taxon>
        <taxon>Scandiceae</taxon>
        <taxon>Daucinae</taxon>
        <taxon>Daucus</taxon>
        <taxon>Daucus sect. Daucus</taxon>
    </lineage>
</organism>
<dbReference type="SMART" id="SM00563">
    <property type="entry name" value="PlsC"/>
    <property type="match status" value="1"/>
</dbReference>
<dbReference type="EMBL" id="LNRQ01000004">
    <property type="protein sequence ID" value="KZM96714.1"/>
    <property type="molecule type" value="Genomic_DNA"/>
</dbReference>
<dbReference type="InterPro" id="IPR002048">
    <property type="entry name" value="EF_hand_dom"/>
</dbReference>
<dbReference type="KEGG" id="dcr:108219191"/>
<comment type="caution">
    <text evidence="15">The sequence shown here is derived from an EMBL/GenBank/DDBJ whole genome shotgun (WGS) entry which is preliminary data.</text>
</comment>
<dbReference type="InterPro" id="IPR011992">
    <property type="entry name" value="EF-hand-dom_pair"/>
</dbReference>
<dbReference type="Gene3D" id="1.10.238.10">
    <property type="entry name" value="EF-hand"/>
    <property type="match status" value="1"/>
</dbReference>
<dbReference type="SUPFAM" id="SSF69593">
    <property type="entry name" value="Glycerol-3-phosphate (1)-acyltransferase"/>
    <property type="match status" value="1"/>
</dbReference>
<dbReference type="CDD" id="cd07991">
    <property type="entry name" value="LPLAT_LPCAT1-like"/>
    <property type="match status" value="1"/>
</dbReference>
<keyword evidence="6" id="KW-0812">Transmembrane</keyword>
<dbReference type="PROSITE" id="PS00018">
    <property type="entry name" value="EF_HAND_1"/>
    <property type="match status" value="2"/>
</dbReference>
<keyword evidence="11" id="KW-0594">Phospholipid biosynthesis</keyword>
<comment type="pathway">
    <text evidence="2">Lipid metabolism; phospholipid metabolism.</text>
</comment>
<evidence type="ECO:0000256" key="6">
    <source>
        <dbReference type="ARBA" id="ARBA00022692"/>
    </source>
</evidence>
<dbReference type="SMART" id="SM00054">
    <property type="entry name" value="EFh"/>
    <property type="match status" value="3"/>
</dbReference>
<dbReference type="PANTHER" id="PTHR23063">
    <property type="entry name" value="PHOSPHOLIPID ACYLTRANSFERASE"/>
    <property type="match status" value="1"/>
</dbReference>
<dbReference type="SUPFAM" id="SSF47473">
    <property type="entry name" value="EF-hand"/>
    <property type="match status" value="1"/>
</dbReference>
<evidence type="ECO:0000256" key="4">
    <source>
        <dbReference type="ARBA" id="ARBA00022516"/>
    </source>
</evidence>
<dbReference type="GO" id="GO:0005509">
    <property type="term" value="F:calcium ion binding"/>
    <property type="evidence" value="ECO:0007669"/>
    <property type="project" value="InterPro"/>
</dbReference>
<evidence type="ECO:0000313" key="15">
    <source>
        <dbReference type="EMBL" id="KZM96714.1"/>
    </source>
</evidence>
<evidence type="ECO:0000256" key="12">
    <source>
        <dbReference type="ARBA" id="ARBA00023264"/>
    </source>
</evidence>
<keyword evidence="4" id="KW-0444">Lipid biosynthesis</keyword>
<dbReference type="UniPathway" id="UPA00085"/>
<keyword evidence="9" id="KW-0443">Lipid metabolism</keyword>
<dbReference type="PROSITE" id="PS50222">
    <property type="entry name" value="EF_HAND_2"/>
    <property type="match status" value="1"/>
</dbReference>
<evidence type="ECO:0000256" key="13">
    <source>
        <dbReference type="ARBA" id="ARBA00023315"/>
    </source>
</evidence>
<dbReference type="GO" id="GO:0008654">
    <property type="term" value="P:phospholipid biosynthetic process"/>
    <property type="evidence" value="ECO:0007669"/>
    <property type="project" value="UniProtKB-KW"/>
</dbReference>
<dbReference type="OrthoDB" id="272512at2759"/>
<keyword evidence="5" id="KW-0808">Transferase</keyword>
<keyword evidence="8" id="KW-1133">Transmembrane helix</keyword>
<comment type="similarity">
    <text evidence="3">Belongs to the 1-acyl-sn-glycerol-3-phosphate acyltransferase family.</text>
</comment>
<dbReference type="CDD" id="cd00051">
    <property type="entry name" value="EFh"/>
    <property type="match status" value="1"/>
</dbReference>
<evidence type="ECO:0000256" key="9">
    <source>
        <dbReference type="ARBA" id="ARBA00023098"/>
    </source>
</evidence>
<keyword evidence="7" id="KW-0106">Calcium</keyword>